<keyword evidence="1" id="KW-0812">Transmembrane</keyword>
<gene>
    <name evidence="2" type="ORF">ACFMB1_05915</name>
</gene>
<keyword evidence="1" id="KW-1133">Transmembrane helix</keyword>
<keyword evidence="3" id="KW-1185">Reference proteome</keyword>
<reference evidence="2 3" key="1">
    <citation type="submission" date="2024-09" db="EMBL/GenBank/DDBJ databases">
        <authorList>
            <person name="Zhang Z.-H."/>
        </authorList>
    </citation>
    <scope>NUCLEOTIDE SEQUENCE [LARGE SCALE GENOMIC DNA]</scope>
    <source>
        <strain evidence="2 3">HHTR114</strain>
    </source>
</reference>
<dbReference type="InterPro" id="IPR021279">
    <property type="entry name" value="DUF2721"/>
</dbReference>
<sequence>MNNISDIAHIIQLAVAPAFLIAGAGSLLGVVTTRLARVIDRARVLEERMLNPRNEEEAGRMRAELISLDKRMQLAQRAVLLFSIAALLICLVIATMFIGDFIHVAIGPFIALIFIAAMFAMAGGLMLFVREIDIGTRALKVRAELLSK</sequence>
<evidence type="ECO:0000313" key="3">
    <source>
        <dbReference type="Proteomes" id="UP001596116"/>
    </source>
</evidence>
<dbReference type="Pfam" id="PF11026">
    <property type="entry name" value="DUF2721"/>
    <property type="match status" value="1"/>
</dbReference>
<dbReference type="EMBL" id="JBHPON010000001">
    <property type="protein sequence ID" value="MFC6035071.1"/>
    <property type="molecule type" value="Genomic_DNA"/>
</dbReference>
<keyword evidence="1" id="KW-0472">Membrane</keyword>
<dbReference type="RefSeq" id="WP_379879599.1">
    <property type="nucleotide sequence ID" value="NZ_JBHPON010000001.1"/>
</dbReference>
<comment type="caution">
    <text evidence="2">The sequence shown here is derived from an EMBL/GenBank/DDBJ whole genome shotgun (WGS) entry which is preliminary data.</text>
</comment>
<name>A0ABW1KSM5_9PROT</name>
<evidence type="ECO:0000256" key="1">
    <source>
        <dbReference type="SAM" id="Phobius"/>
    </source>
</evidence>
<feature type="transmembrane region" description="Helical" evidence="1">
    <location>
        <begin position="6"/>
        <end position="31"/>
    </location>
</feature>
<dbReference type="Proteomes" id="UP001596116">
    <property type="component" value="Unassembled WGS sequence"/>
</dbReference>
<organism evidence="2 3">
    <name type="scientific">Hyphococcus aureus</name>
    <dbReference type="NCBI Taxonomy" id="2666033"/>
    <lineage>
        <taxon>Bacteria</taxon>
        <taxon>Pseudomonadati</taxon>
        <taxon>Pseudomonadota</taxon>
        <taxon>Alphaproteobacteria</taxon>
        <taxon>Parvularculales</taxon>
        <taxon>Parvularculaceae</taxon>
        <taxon>Hyphococcus</taxon>
    </lineage>
</organism>
<proteinExistence type="predicted"/>
<protein>
    <submittedName>
        <fullName evidence="2">DUF2721 domain-containing protein</fullName>
    </submittedName>
</protein>
<accession>A0ABW1KSM5</accession>
<feature type="transmembrane region" description="Helical" evidence="1">
    <location>
        <begin position="78"/>
        <end position="99"/>
    </location>
</feature>
<evidence type="ECO:0000313" key="2">
    <source>
        <dbReference type="EMBL" id="MFC6035071.1"/>
    </source>
</evidence>
<feature type="transmembrane region" description="Helical" evidence="1">
    <location>
        <begin position="105"/>
        <end position="129"/>
    </location>
</feature>